<accession>A0A9N9E285</accession>
<sequence>MLIFQDIYDPNLIELKLLHNIIEINRGERHGIITSKTQDVSLAKKILQSDSEHIKELVKTFVPFTPRPASLRLTYGKKPTINELFPMNTQPKNGMKTTKAQINWNGTKFGENMGGNEIREFDVYAENF</sequence>
<evidence type="ECO:0000313" key="1">
    <source>
        <dbReference type="EMBL" id="CAG8662117.1"/>
    </source>
</evidence>
<proteinExistence type="predicted"/>
<name>A0A9N9E285_FUNMO</name>
<dbReference type="AlphaFoldDB" id="A0A9N9E285"/>
<comment type="caution">
    <text evidence="1">The sequence shown here is derived from an EMBL/GenBank/DDBJ whole genome shotgun (WGS) entry which is preliminary data.</text>
</comment>
<protein>
    <submittedName>
        <fullName evidence="1">9631_t:CDS:1</fullName>
    </submittedName>
</protein>
<dbReference type="EMBL" id="CAJVPP010005241">
    <property type="protein sequence ID" value="CAG8662117.1"/>
    <property type="molecule type" value="Genomic_DNA"/>
</dbReference>
<organism evidence="1 2">
    <name type="scientific">Funneliformis mosseae</name>
    <name type="common">Endomycorrhizal fungus</name>
    <name type="synonym">Glomus mosseae</name>
    <dbReference type="NCBI Taxonomy" id="27381"/>
    <lineage>
        <taxon>Eukaryota</taxon>
        <taxon>Fungi</taxon>
        <taxon>Fungi incertae sedis</taxon>
        <taxon>Mucoromycota</taxon>
        <taxon>Glomeromycotina</taxon>
        <taxon>Glomeromycetes</taxon>
        <taxon>Glomerales</taxon>
        <taxon>Glomeraceae</taxon>
        <taxon>Funneliformis</taxon>
    </lineage>
</organism>
<reference evidence="1" key="1">
    <citation type="submission" date="2021-06" db="EMBL/GenBank/DDBJ databases">
        <authorList>
            <person name="Kallberg Y."/>
            <person name="Tangrot J."/>
            <person name="Rosling A."/>
        </authorList>
    </citation>
    <scope>NUCLEOTIDE SEQUENCE</scope>
    <source>
        <strain evidence="1">87-6 pot B 2015</strain>
    </source>
</reference>
<evidence type="ECO:0000313" key="2">
    <source>
        <dbReference type="Proteomes" id="UP000789375"/>
    </source>
</evidence>
<gene>
    <name evidence="1" type="ORF">FMOSSE_LOCUS11990</name>
</gene>
<dbReference type="Proteomes" id="UP000789375">
    <property type="component" value="Unassembled WGS sequence"/>
</dbReference>
<keyword evidence="2" id="KW-1185">Reference proteome</keyword>